<comment type="caution">
    <text evidence="1">The sequence shown here is derived from an EMBL/GenBank/DDBJ whole genome shotgun (WGS) entry which is preliminary data.</text>
</comment>
<organism evidence="1 2">
    <name type="scientific">Neurospora hispaniola</name>
    <dbReference type="NCBI Taxonomy" id="588809"/>
    <lineage>
        <taxon>Eukaryota</taxon>
        <taxon>Fungi</taxon>
        <taxon>Dikarya</taxon>
        <taxon>Ascomycota</taxon>
        <taxon>Pezizomycotina</taxon>
        <taxon>Sordariomycetes</taxon>
        <taxon>Sordariomycetidae</taxon>
        <taxon>Sordariales</taxon>
        <taxon>Sordariaceae</taxon>
        <taxon>Neurospora</taxon>
    </lineage>
</organism>
<reference evidence="1 2" key="1">
    <citation type="journal article" date="2023" name="Mol. Phylogenet. Evol.">
        <title>Genome-scale phylogeny and comparative genomics of the fungal order Sordariales.</title>
        <authorList>
            <person name="Hensen N."/>
            <person name="Bonometti L."/>
            <person name="Westerberg I."/>
            <person name="Brannstrom I.O."/>
            <person name="Guillou S."/>
            <person name="Cros-Aarteil S."/>
            <person name="Calhoun S."/>
            <person name="Haridas S."/>
            <person name="Kuo A."/>
            <person name="Mondo S."/>
            <person name="Pangilinan J."/>
            <person name="Riley R."/>
            <person name="LaButti K."/>
            <person name="Andreopoulos B."/>
            <person name="Lipzen A."/>
            <person name="Chen C."/>
            <person name="Yan M."/>
            <person name="Daum C."/>
            <person name="Ng V."/>
            <person name="Clum A."/>
            <person name="Steindorff A."/>
            <person name="Ohm R.A."/>
            <person name="Martin F."/>
            <person name="Silar P."/>
            <person name="Natvig D.O."/>
            <person name="Lalanne C."/>
            <person name="Gautier V."/>
            <person name="Ament-Velasquez S.L."/>
            <person name="Kruys A."/>
            <person name="Hutchinson M.I."/>
            <person name="Powell A.J."/>
            <person name="Barry K."/>
            <person name="Miller A.N."/>
            <person name="Grigoriev I.V."/>
            <person name="Debuchy R."/>
            <person name="Gladieux P."/>
            <person name="Hiltunen Thoren M."/>
            <person name="Johannesson H."/>
        </authorList>
    </citation>
    <scope>NUCLEOTIDE SEQUENCE [LARGE SCALE GENOMIC DNA]</scope>
    <source>
        <strain evidence="1 2">FGSC 10403</strain>
    </source>
</reference>
<dbReference type="RefSeq" id="XP_062688660.1">
    <property type="nucleotide sequence ID" value="XM_062837791.1"/>
</dbReference>
<name>A0AAJ0HZF9_9PEZI</name>
<dbReference type="GeneID" id="87875413"/>
<proteinExistence type="predicted"/>
<evidence type="ECO:0000313" key="1">
    <source>
        <dbReference type="EMBL" id="KAK3485897.1"/>
    </source>
</evidence>
<feature type="non-terminal residue" evidence="1">
    <location>
        <position position="168"/>
    </location>
</feature>
<accession>A0AAJ0HZF9</accession>
<sequence length="168" mass="19093">MYACNAAKVQSEPTYIHMYIRAVSLPSPRDRTTPRSRPWTRHTGKPKLQSYFHRVTSSSSPAHRRIYVCRCISGEYVHISSKRNVTSPTHAFACLHYAHTYTHTIRTLTNQIALLVYVVIVYRIRCIQVVVLGMGGNHNHMHACDCWWRRVVTGSDGPVGDEGLVNSV</sequence>
<evidence type="ECO:0000313" key="2">
    <source>
        <dbReference type="Proteomes" id="UP001285908"/>
    </source>
</evidence>
<dbReference type="AlphaFoldDB" id="A0AAJ0HZF9"/>
<protein>
    <submittedName>
        <fullName evidence="1">Uncharacterized protein</fullName>
    </submittedName>
</protein>
<keyword evidence="2" id="KW-1185">Reference proteome</keyword>
<dbReference type="Proteomes" id="UP001285908">
    <property type="component" value="Unassembled WGS sequence"/>
</dbReference>
<gene>
    <name evidence="1" type="ORF">B0T23DRAFT_389114</name>
</gene>
<dbReference type="EMBL" id="JAULSX010000009">
    <property type="protein sequence ID" value="KAK3485897.1"/>
    <property type="molecule type" value="Genomic_DNA"/>
</dbReference>